<dbReference type="OrthoDB" id="8879391at2759"/>
<evidence type="ECO:0000256" key="3">
    <source>
        <dbReference type="SAM" id="Phobius"/>
    </source>
</evidence>
<keyword evidence="3" id="KW-0472">Membrane</keyword>
<feature type="transmembrane region" description="Helical" evidence="3">
    <location>
        <begin position="65"/>
        <end position="85"/>
    </location>
</feature>
<feature type="transmembrane region" description="Helical" evidence="3">
    <location>
        <begin position="41"/>
        <end position="59"/>
    </location>
</feature>
<evidence type="ECO:0000313" key="5">
    <source>
        <dbReference type="EMBL" id="ESL10520.1"/>
    </source>
</evidence>
<protein>
    <recommendedName>
        <fullName evidence="4">Potassium channel domain-containing protein</fullName>
    </recommendedName>
</protein>
<keyword evidence="3" id="KW-1133">Transmembrane helix</keyword>
<gene>
    <name evidence="5" type="ORF">TRSC58_01747</name>
</gene>
<evidence type="ECO:0000313" key="6">
    <source>
        <dbReference type="Proteomes" id="UP000031737"/>
    </source>
</evidence>
<organism evidence="5 6">
    <name type="scientific">Trypanosoma rangeli SC58</name>
    <dbReference type="NCBI Taxonomy" id="429131"/>
    <lineage>
        <taxon>Eukaryota</taxon>
        <taxon>Discoba</taxon>
        <taxon>Euglenozoa</taxon>
        <taxon>Kinetoplastea</taxon>
        <taxon>Metakinetoplastina</taxon>
        <taxon>Trypanosomatida</taxon>
        <taxon>Trypanosomatidae</taxon>
        <taxon>Trypanosoma</taxon>
        <taxon>Herpetosoma</taxon>
    </lineage>
</organism>
<keyword evidence="1" id="KW-0175">Coiled coil</keyword>
<feature type="transmembrane region" description="Helical" evidence="3">
    <location>
        <begin position="150"/>
        <end position="174"/>
    </location>
</feature>
<evidence type="ECO:0000256" key="2">
    <source>
        <dbReference type="SAM" id="MobiDB-lite"/>
    </source>
</evidence>
<dbReference type="GO" id="GO:0016020">
    <property type="term" value="C:membrane"/>
    <property type="evidence" value="ECO:0007669"/>
    <property type="project" value="InterPro"/>
</dbReference>
<name>A0A061J849_TRYRA</name>
<dbReference type="VEuPathDB" id="TriTrypDB:TRSC58_01747"/>
<feature type="compositionally biased region" description="Basic and acidic residues" evidence="2">
    <location>
        <begin position="417"/>
        <end position="429"/>
    </location>
</feature>
<dbReference type="Proteomes" id="UP000031737">
    <property type="component" value="Unassembled WGS sequence"/>
</dbReference>
<evidence type="ECO:0000256" key="1">
    <source>
        <dbReference type="SAM" id="Coils"/>
    </source>
</evidence>
<feature type="domain" description="Potassium channel" evidence="4">
    <location>
        <begin position="197"/>
        <end position="271"/>
    </location>
</feature>
<dbReference type="Gene3D" id="1.10.287.70">
    <property type="match status" value="1"/>
</dbReference>
<sequence length="491" mass="54446">MELRGRAERLIRPQTLTAIPPVTASVGKLSNMERLYASRRWLRGVMCFLAVFCYGLALFDKGRVITHVIMLVFSLAAEAAIVSIYHGKAKFHGLTNRAYGNKGVVSVFHSPSLCAMLVEMLVWVLQSPPLPDDVNTGWLVGLDGFLPLRFYVFLLYGTSVAHNSAFAHGIASLARIRLNHRFFVRTASLLEHLRVTLSVFVVGVCVFASAYAEAEAVSFGEALYFCVSTASLAGYSESSPVTLPGRVLAVCVTLLGVTILCWAVGVMNQTLALTQAERNLHALFRSNELCGRVPAQAARLIQRAWKLYRARRDRCNFISRQISAFLFSQQAITYREMRQELMQQEAVFLHSIRTVEGSLALDTSFESSFTTPFTSRTTTPETTPRSRRPFPLFQEMCLKRDSRTPTPRGEGHPQAGNEERPGHRRDPTRLRLAPRPSPVMQPLKLSDATPVVPGLAELELRLSKLEMSLEALATTAEALQGRYGVIASVSI</sequence>
<dbReference type="SUPFAM" id="SSF81324">
    <property type="entry name" value="Voltage-gated potassium channels"/>
    <property type="match status" value="1"/>
</dbReference>
<feature type="transmembrane region" description="Helical" evidence="3">
    <location>
        <begin position="106"/>
        <end position="125"/>
    </location>
</feature>
<accession>A0A061J849</accession>
<dbReference type="GO" id="GO:0016286">
    <property type="term" value="F:small conductance calcium-activated potassium channel activity"/>
    <property type="evidence" value="ECO:0007669"/>
    <property type="project" value="InterPro"/>
</dbReference>
<reference evidence="5 6" key="1">
    <citation type="submission" date="2013-07" db="EMBL/GenBank/DDBJ databases">
        <authorList>
            <person name="Stoco P.H."/>
            <person name="Wagner G."/>
            <person name="Gerber A."/>
            <person name="Zaha A."/>
            <person name="Thompson C."/>
            <person name="Bartholomeu D.C."/>
            <person name="Luckemeyer D.D."/>
            <person name="Bahia D."/>
            <person name="Loreto E."/>
            <person name="Prestes E.B."/>
            <person name="Lima F.M."/>
            <person name="Rodrigues-Luiz G."/>
            <person name="Vallejo G.A."/>
            <person name="Filho J.F."/>
            <person name="Monteiro K.M."/>
            <person name="Tyler K.M."/>
            <person name="de Almeida L.G."/>
            <person name="Ortiz M.F."/>
            <person name="Siervo M.A."/>
            <person name="de Moraes M.H."/>
            <person name="Cunha O.L."/>
            <person name="Mendonca-Neto R."/>
            <person name="Silva R."/>
            <person name="Teixeira S.M."/>
            <person name="Murta S.M."/>
            <person name="Sincero T.C."/>
            <person name="Mendes T.A."/>
            <person name="Urmenyi T.P."/>
            <person name="Silva V.G."/>
            <person name="da Rocha W.D."/>
            <person name="Andersson B."/>
            <person name="Romanha A.J."/>
            <person name="Steindel M."/>
            <person name="de Vasconcelos A.T."/>
            <person name="Grisard E.C."/>
        </authorList>
    </citation>
    <scope>NUCLEOTIDE SEQUENCE [LARGE SCALE GENOMIC DNA]</scope>
    <source>
        <strain evidence="5 6">SC58</strain>
    </source>
</reference>
<dbReference type="InterPro" id="IPR013099">
    <property type="entry name" value="K_chnl_dom"/>
</dbReference>
<feature type="transmembrane region" description="Helical" evidence="3">
    <location>
        <begin position="195"/>
        <end position="212"/>
    </location>
</feature>
<proteinExistence type="predicted"/>
<feature type="transmembrane region" description="Helical" evidence="3">
    <location>
        <begin position="247"/>
        <end position="267"/>
    </location>
</feature>
<comment type="caution">
    <text evidence="5">The sequence shown here is derived from an EMBL/GenBank/DDBJ whole genome shotgun (WGS) entry which is preliminary data.</text>
</comment>
<feature type="coiled-coil region" evidence="1">
    <location>
        <begin position="455"/>
        <end position="482"/>
    </location>
</feature>
<dbReference type="InterPro" id="IPR015449">
    <property type="entry name" value="K_chnl_Ca-activ_SK"/>
</dbReference>
<dbReference type="AlphaFoldDB" id="A0A061J849"/>
<keyword evidence="6" id="KW-1185">Reference proteome</keyword>
<keyword evidence="3" id="KW-0812">Transmembrane</keyword>
<dbReference type="Pfam" id="PF07885">
    <property type="entry name" value="Ion_trans_2"/>
    <property type="match status" value="1"/>
</dbReference>
<dbReference type="EMBL" id="AUPL01001747">
    <property type="protein sequence ID" value="ESL10520.1"/>
    <property type="molecule type" value="Genomic_DNA"/>
</dbReference>
<evidence type="ECO:0000259" key="4">
    <source>
        <dbReference type="Pfam" id="PF07885"/>
    </source>
</evidence>
<feature type="compositionally biased region" description="Low complexity" evidence="2">
    <location>
        <begin position="370"/>
        <end position="383"/>
    </location>
</feature>
<feature type="region of interest" description="Disordered" evidence="2">
    <location>
        <begin position="370"/>
        <end position="445"/>
    </location>
</feature>
<dbReference type="PANTHER" id="PTHR10153">
    <property type="entry name" value="SMALL CONDUCTANCE CALCIUM-ACTIVATED POTASSIUM CHANNEL"/>
    <property type="match status" value="1"/>
</dbReference>